<feature type="domain" description="GGDEF" evidence="3">
    <location>
        <begin position="340"/>
        <end position="468"/>
    </location>
</feature>
<dbReference type="InterPro" id="IPR000700">
    <property type="entry name" value="PAS-assoc_C"/>
</dbReference>
<dbReference type="FunFam" id="3.30.70.270:FF:000001">
    <property type="entry name" value="Diguanylate cyclase domain protein"/>
    <property type="match status" value="1"/>
</dbReference>
<reference evidence="4 5" key="1">
    <citation type="submission" date="2018-10" db="EMBL/GenBank/DDBJ databases">
        <title>Genomic Encyclopedia of Type Strains, Phase IV (KMG-IV): sequencing the most valuable type-strain genomes for metagenomic binning, comparative biology and taxonomic classification.</title>
        <authorList>
            <person name="Goeker M."/>
        </authorList>
    </citation>
    <scope>NUCLEOTIDE SEQUENCE [LARGE SCALE GENOMIC DNA]</scope>
    <source>
        <strain evidence="4 5">DSM 26916</strain>
    </source>
</reference>
<evidence type="ECO:0000313" key="5">
    <source>
        <dbReference type="Proteomes" id="UP000268908"/>
    </source>
</evidence>
<dbReference type="Pfam" id="PF00990">
    <property type="entry name" value="GGDEF"/>
    <property type="match status" value="1"/>
</dbReference>
<dbReference type="SMART" id="SM00091">
    <property type="entry name" value="PAS"/>
    <property type="match status" value="2"/>
</dbReference>
<dbReference type="NCBIfam" id="TIGR00229">
    <property type="entry name" value="sensory_box"/>
    <property type="match status" value="1"/>
</dbReference>
<name>A0A497X9C7_9PROT</name>
<dbReference type="InterPro" id="IPR035965">
    <property type="entry name" value="PAS-like_dom_sf"/>
</dbReference>
<proteinExistence type="predicted"/>
<dbReference type="Pfam" id="PF13426">
    <property type="entry name" value="PAS_9"/>
    <property type="match status" value="1"/>
</dbReference>
<sequence length="468" mass="51587">MSTALTQQEALRYIRAKIDQLLGVMGTLPLRPEELDDATLLEIDPIGIIADSFHQVIAHLNETNHRLSLATGEIRTILDTLGAAVVVLDSNDRVEDCNRIAIEWFFGGAARETIIGQAANDVCACADAIADIRQIADRSSHNANLHGRDVQIVASKIFDENGRQAKTVMLFTDITVQKETERSLRLYSKIFRQVGEGILITDAETRIVEVNAAVSDILGYSREELIGAMPSSLKSGLHDQSFFAELWRQLNTHGRWRGEIFDRTRDGRVIPLLQTISAVRDGDGRISHYIAVMADISTIKERQARLDFLAHHDVLTELPNRLLFGDRLDHAIDRVRRDGDALALLFIDLDRFKNINDTLGHHVGDQLLIQASKRLKGLVRRADTVARLGGDEFVVLMENGASRDAADSLASKIIAAFKQPFLVGGNDVHIGCSIGIAIHPADGTDAITLLANADAAMYRAKDVGRDSR</sequence>
<dbReference type="InterPro" id="IPR013767">
    <property type="entry name" value="PAS_fold"/>
</dbReference>
<evidence type="ECO:0000259" key="1">
    <source>
        <dbReference type="PROSITE" id="PS50112"/>
    </source>
</evidence>
<evidence type="ECO:0000313" key="4">
    <source>
        <dbReference type="EMBL" id="RLJ62841.1"/>
    </source>
</evidence>
<dbReference type="Pfam" id="PF00989">
    <property type="entry name" value="PAS"/>
    <property type="match status" value="1"/>
</dbReference>
<gene>
    <name evidence="4" type="ORF">DFR35_2659</name>
</gene>
<dbReference type="CDD" id="cd01949">
    <property type="entry name" value="GGDEF"/>
    <property type="match status" value="1"/>
</dbReference>
<dbReference type="InterPro" id="IPR029787">
    <property type="entry name" value="Nucleotide_cyclase"/>
</dbReference>
<dbReference type="SUPFAM" id="SSF55073">
    <property type="entry name" value="Nucleotide cyclase"/>
    <property type="match status" value="1"/>
</dbReference>
<dbReference type="EMBL" id="RCCI01000007">
    <property type="protein sequence ID" value="RLJ62841.1"/>
    <property type="molecule type" value="Genomic_DNA"/>
</dbReference>
<dbReference type="InterPro" id="IPR043128">
    <property type="entry name" value="Rev_trsase/Diguanyl_cyclase"/>
</dbReference>
<comment type="caution">
    <text evidence="4">The sequence shown here is derived from an EMBL/GenBank/DDBJ whole genome shotgun (WGS) entry which is preliminary data.</text>
</comment>
<protein>
    <submittedName>
        <fullName evidence="4">PAS domain S-box-containing protein/diguanylate cyclase (GGDEF)-like protein</fullName>
    </submittedName>
</protein>
<dbReference type="PROSITE" id="PS50112">
    <property type="entry name" value="PAS"/>
    <property type="match status" value="1"/>
</dbReference>
<dbReference type="AlphaFoldDB" id="A0A497X9C7"/>
<dbReference type="SMART" id="SM00086">
    <property type="entry name" value="PAC"/>
    <property type="match status" value="2"/>
</dbReference>
<dbReference type="PROSITE" id="PS50887">
    <property type="entry name" value="GGDEF"/>
    <property type="match status" value="1"/>
</dbReference>
<dbReference type="PANTHER" id="PTHR46663">
    <property type="entry name" value="DIGUANYLATE CYCLASE DGCT-RELATED"/>
    <property type="match status" value="1"/>
</dbReference>
<dbReference type="Gene3D" id="3.30.450.20">
    <property type="entry name" value="PAS domain"/>
    <property type="match status" value="2"/>
</dbReference>
<dbReference type="SUPFAM" id="SSF55785">
    <property type="entry name" value="PYP-like sensor domain (PAS domain)"/>
    <property type="match status" value="2"/>
</dbReference>
<keyword evidence="5" id="KW-1185">Reference proteome</keyword>
<accession>A0A497X9C7</accession>
<dbReference type="CDD" id="cd00130">
    <property type="entry name" value="PAS"/>
    <property type="match status" value="1"/>
</dbReference>
<evidence type="ECO:0000259" key="3">
    <source>
        <dbReference type="PROSITE" id="PS50887"/>
    </source>
</evidence>
<evidence type="ECO:0000259" key="2">
    <source>
        <dbReference type="PROSITE" id="PS50113"/>
    </source>
</evidence>
<dbReference type="SMART" id="SM00267">
    <property type="entry name" value="GGDEF"/>
    <property type="match status" value="1"/>
</dbReference>
<dbReference type="RefSeq" id="WP_121243144.1">
    <property type="nucleotide sequence ID" value="NZ_BHVV01000008.1"/>
</dbReference>
<feature type="domain" description="PAC" evidence="2">
    <location>
        <begin position="254"/>
        <end position="308"/>
    </location>
</feature>
<dbReference type="Gene3D" id="3.30.70.270">
    <property type="match status" value="1"/>
</dbReference>
<dbReference type="GO" id="GO:0003824">
    <property type="term" value="F:catalytic activity"/>
    <property type="evidence" value="ECO:0007669"/>
    <property type="project" value="UniProtKB-ARBA"/>
</dbReference>
<dbReference type="InterPro" id="IPR000160">
    <property type="entry name" value="GGDEF_dom"/>
</dbReference>
<dbReference type="InterPro" id="IPR001610">
    <property type="entry name" value="PAC"/>
</dbReference>
<dbReference type="PANTHER" id="PTHR46663:SF3">
    <property type="entry name" value="SLL0267 PROTEIN"/>
    <property type="match status" value="1"/>
</dbReference>
<dbReference type="Proteomes" id="UP000268908">
    <property type="component" value="Unassembled WGS sequence"/>
</dbReference>
<feature type="domain" description="PAS" evidence="1">
    <location>
        <begin position="183"/>
        <end position="227"/>
    </location>
</feature>
<dbReference type="PROSITE" id="PS50113">
    <property type="entry name" value="PAC"/>
    <property type="match status" value="1"/>
</dbReference>
<dbReference type="NCBIfam" id="TIGR00254">
    <property type="entry name" value="GGDEF"/>
    <property type="match status" value="1"/>
</dbReference>
<organism evidence="4 5">
    <name type="scientific">Sulfurisoma sediminicola</name>
    <dbReference type="NCBI Taxonomy" id="1381557"/>
    <lineage>
        <taxon>Bacteria</taxon>
        <taxon>Pseudomonadati</taxon>
        <taxon>Pseudomonadota</taxon>
        <taxon>Betaproteobacteria</taxon>
        <taxon>Nitrosomonadales</taxon>
        <taxon>Sterolibacteriaceae</taxon>
        <taxon>Sulfurisoma</taxon>
    </lineage>
</organism>
<dbReference type="InterPro" id="IPR052163">
    <property type="entry name" value="DGC-Regulatory_Protein"/>
</dbReference>
<dbReference type="OrthoDB" id="42802at2"/>
<dbReference type="InterPro" id="IPR000014">
    <property type="entry name" value="PAS"/>
</dbReference>
<dbReference type="GO" id="GO:0006355">
    <property type="term" value="P:regulation of DNA-templated transcription"/>
    <property type="evidence" value="ECO:0007669"/>
    <property type="project" value="InterPro"/>
</dbReference>